<name>A0AAN7UWC1_9PEZI</name>
<dbReference type="AlphaFoldDB" id="A0AAN7UWC1"/>
<protein>
    <submittedName>
        <fullName evidence="1">Uncharacterized protein</fullName>
    </submittedName>
</protein>
<comment type="caution">
    <text evidence="1">The sequence shown here is derived from an EMBL/GenBank/DDBJ whole genome shotgun (WGS) entry which is preliminary data.</text>
</comment>
<proteinExistence type="predicted"/>
<dbReference type="Proteomes" id="UP001305414">
    <property type="component" value="Unassembled WGS sequence"/>
</dbReference>
<evidence type="ECO:0000313" key="2">
    <source>
        <dbReference type="Proteomes" id="UP001305414"/>
    </source>
</evidence>
<organism evidence="1 2">
    <name type="scientific">Xylaria bambusicola</name>
    <dbReference type="NCBI Taxonomy" id="326684"/>
    <lineage>
        <taxon>Eukaryota</taxon>
        <taxon>Fungi</taxon>
        <taxon>Dikarya</taxon>
        <taxon>Ascomycota</taxon>
        <taxon>Pezizomycotina</taxon>
        <taxon>Sordariomycetes</taxon>
        <taxon>Xylariomycetidae</taxon>
        <taxon>Xylariales</taxon>
        <taxon>Xylariaceae</taxon>
        <taxon>Xylaria</taxon>
    </lineage>
</organism>
<keyword evidence="2" id="KW-1185">Reference proteome</keyword>
<gene>
    <name evidence="1" type="ORF">RRF57_013119</name>
</gene>
<accession>A0AAN7UWC1</accession>
<reference evidence="1 2" key="1">
    <citation type="submission" date="2023-10" db="EMBL/GenBank/DDBJ databases">
        <title>Draft genome sequence of Xylaria bambusicola isolate GMP-LS, the root and basal stem rot pathogen of sugarcane in Indonesia.</title>
        <authorList>
            <person name="Selvaraj P."/>
            <person name="Muralishankar V."/>
            <person name="Muruganantham S."/>
            <person name="Sp S."/>
            <person name="Haryani S."/>
            <person name="Lau K.J.X."/>
            <person name="Naqvi N.I."/>
        </authorList>
    </citation>
    <scope>NUCLEOTIDE SEQUENCE [LARGE SCALE GENOMIC DNA]</scope>
    <source>
        <strain evidence="1">GMP-LS</strain>
    </source>
</reference>
<sequence length="156" mass="17137">MSTDCPIANSSMYFFSATSASGSLTARRDTSGFQIMLRQGWRWRNKVFTLPPAACCTGAFPVYNDMRKPLTSIADVPSGSRSVQSTLRVEKPVFSTWVCIVHSLSDSSSWILRDGMSTRHSAMKTGTKARSVLRFPAVPPMMAAWKQASSVMGWTA</sequence>
<evidence type="ECO:0000313" key="1">
    <source>
        <dbReference type="EMBL" id="KAK5637407.1"/>
    </source>
</evidence>
<dbReference type="EMBL" id="JAWHQM010000114">
    <property type="protein sequence ID" value="KAK5637407.1"/>
    <property type="molecule type" value="Genomic_DNA"/>
</dbReference>